<dbReference type="InterPro" id="IPR027417">
    <property type="entry name" value="P-loop_NTPase"/>
</dbReference>
<keyword evidence="1" id="KW-0808">Transferase</keyword>
<proteinExistence type="predicted"/>
<evidence type="ECO:0000313" key="1">
    <source>
        <dbReference type="EMBL" id="MFD2419841.1"/>
    </source>
</evidence>
<dbReference type="PANTHER" id="PTHR36978">
    <property type="entry name" value="P-LOOP CONTAINING NUCLEOTIDE TRIPHOSPHATE HYDROLASE"/>
    <property type="match status" value="1"/>
</dbReference>
<dbReference type="EC" id="2.8.2.-" evidence="1"/>
<gene>
    <name evidence="1" type="ORF">ACFSXZ_26275</name>
</gene>
<dbReference type="SUPFAM" id="SSF52540">
    <property type="entry name" value="P-loop containing nucleoside triphosphate hydrolases"/>
    <property type="match status" value="1"/>
</dbReference>
<dbReference type="InterPro" id="IPR040632">
    <property type="entry name" value="Sulfotransfer_4"/>
</dbReference>
<dbReference type="GO" id="GO:0016740">
    <property type="term" value="F:transferase activity"/>
    <property type="evidence" value="ECO:0007669"/>
    <property type="project" value="UniProtKB-KW"/>
</dbReference>
<keyword evidence="2" id="KW-1185">Reference proteome</keyword>
<dbReference type="Proteomes" id="UP001597417">
    <property type="component" value="Unassembled WGS sequence"/>
</dbReference>
<dbReference type="Gene3D" id="3.40.50.300">
    <property type="entry name" value="P-loop containing nucleotide triphosphate hydrolases"/>
    <property type="match status" value="1"/>
</dbReference>
<dbReference type="EMBL" id="JBHUKR010000015">
    <property type="protein sequence ID" value="MFD2419841.1"/>
    <property type="molecule type" value="Genomic_DNA"/>
</dbReference>
<dbReference type="RefSeq" id="WP_378267868.1">
    <property type="nucleotide sequence ID" value="NZ_JBHUKR010000015.1"/>
</dbReference>
<accession>A0ABW5G4E0</accession>
<comment type="caution">
    <text evidence="1">The sequence shown here is derived from an EMBL/GenBank/DDBJ whole genome shotgun (WGS) entry which is preliminary data.</text>
</comment>
<dbReference type="Pfam" id="PF17784">
    <property type="entry name" value="Sulfotransfer_4"/>
    <property type="match status" value="1"/>
</dbReference>
<sequence>MSLRVIGAGIGRTGTFSLHLGLSALLDQQCYHMFEVVQRPEHIEPWESAFTDGAPPSGWHAFFAGYDGSVGGPTSAFWRELLTVFPEALVVLSVRDTDEWWRSFSRTVVPVLERHLRHPEADDARVVELGHLTTVRHLTAGWADENTAKAAYDAHNDEVRSLVPADRLVEWTPADGWGPLCRALEVPVPAEPFPHRNTAAELRAMAGL</sequence>
<name>A0ABW5G4E0_9PSEU</name>
<organism evidence="1 2">
    <name type="scientific">Amycolatopsis pigmentata</name>
    <dbReference type="NCBI Taxonomy" id="450801"/>
    <lineage>
        <taxon>Bacteria</taxon>
        <taxon>Bacillati</taxon>
        <taxon>Actinomycetota</taxon>
        <taxon>Actinomycetes</taxon>
        <taxon>Pseudonocardiales</taxon>
        <taxon>Pseudonocardiaceae</taxon>
        <taxon>Amycolatopsis</taxon>
    </lineage>
</organism>
<dbReference type="PANTHER" id="PTHR36978:SF4">
    <property type="entry name" value="P-LOOP CONTAINING NUCLEOSIDE TRIPHOSPHATE HYDROLASE PROTEIN"/>
    <property type="match status" value="1"/>
</dbReference>
<reference evidence="2" key="1">
    <citation type="journal article" date="2019" name="Int. J. Syst. Evol. Microbiol.">
        <title>The Global Catalogue of Microorganisms (GCM) 10K type strain sequencing project: providing services to taxonomists for standard genome sequencing and annotation.</title>
        <authorList>
            <consortium name="The Broad Institute Genomics Platform"/>
            <consortium name="The Broad Institute Genome Sequencing Center for Infectious Disease"/>
            <person name="Wu L."/>
            <person name="Ma J."/>
        </authorList>
    </citation>
    <scope>NUCLEOTIDE SEQUENCE [LARGE SCALE GENOMIC DNA]</scope>
    <source>
        <strain evidence="2">CGMCC 4.7645</strain>
    </source>
</reference>
<evidence type="ECO:0000313" key="2">
    <source>
        <dbReference type="Proteomes" id="UP001597417"/>
    </source>
</evidence>
<protein>
    <submittedName>
        <fullName evidence="1">Sulfotransferase family protein</fullName>
        <ecNumber evidence="1">2.8.2.-</ecNumber>
    </submittedName>
</protein>